<keyword evidence="3" id="KW-1185">Reference proteome</keyword>
<dbReference type="EMBL" id="CAICTM010000937">
    <property type="protein sequence ID" value="CAB9518492.1"/>
    <property type="molecule type" value="Genomic_DNA"/>
</dbReference>
<gene>
    <name evidence="2" type="ORF">SEMRO_939_G222450.1</name>
</gene>
<feature type="region of interest" description="Disordered" evidence="1">
    <location>
        <begin position="1"/>
        <end position="89"/>
    </location>
</feature>
<name>A0A9N8ECB6_9STRA</name>
<proteinExistence type="predicted"/>
<sequence>MGRTKRTPVRCSEAGKSQVLASVDKRQETIKEGVNQAQKEKQAQEDNRGFPTSPSKSTQAKRRRVEALAKKKRQPEATEAVSSSSNFALDQFLSSTFSSAVRAGRRMKLESDTNSDTNDSDDQEYKPPPQEKSNTKKKAKPTKAKITSNSPTAKAKPRAKASSSEIYDTFSEDEEPLPRSSRPSKIKPANKSKRLFIEDDDED</sequence>
<comment type="caution">
    <text evidence="2">The sequence shown here is derived from an EMBL/GenBank/DDBJ whole genome shotgun (WGS) entry which is preliminary data.</text>
</comment>
<reference evidence="2" key="1">
    <citation type="submission" date="2020-06" db="EMBL/GenBank/DDBJ databases">
        <authorList>
            <consortium name="Plant Systems Biology data submission"/>
        </authorList>
    </citation>
    <scope>NUCLEOTIDE SEQUENCE</scope>
    <source>
        <strain evidence="2">D6</strain>
    </source>
</reference>
<feature type="compositionally biased region" description="Basic and acidic residues" evidence="1">
    <location>
        <begin position="38"/>
        <end position="48"/>
    </location>
</feature>
<dbReference type="AlphaFoldDB" id="A0A9N8ECB6"/>
<dbReference type="Proteomes" id="UP001153069">
    <property type="component" value="Unassembled WGS sequence"/>
</dbReference>
<accession>A0A9N8ECB6</accession>
<protein>
    <submittedName>
        <fullName evidence="2">Uncharacterized protein</fullName>
    </submittedName>
</protein>
<evidence type="ECO:0000256" key="1">
    <source>
        <dbReference type="SAM" id="MobiDB-lite"/>
    </source>
</evidence>
<feature type="compositionally biased region" description="Polar residues" evidence="1">
    <location>
        <begin position="80"/>
        <end position="89"/>
    </location>
</feature>
<feature type="compositionally biased region" description="Low complexity" evidence="1">
    <location>
        <begin position="150"/>
        <end position="164"/>
    </location>
</feature>
<organism evidence="2 3">
    <name type="scientific">Seminavis robusta</name>
    <dbReference type="NCBI Taxonomy" id="568900"/>
    <lineage>
        <taxon>Eukaryota</taxon>
        <taxon>Sar</taxon>
        <taxon>Stramenopiles</taxon>
        <taxon>Ochrophyta</taxon>
        <taxon>Bacillariophyta</taxon>
        <taxon>Bacillariophyceae</taxon>
        <taxon>Bacillariophycidae</taxon>
        <taxon>Naviculales</taxon>
        <taxon>Naviculaceae</taxon>
        <taxon>Seminavis</taxon>
    </lineage>
</organism>
<feature type="region of interest" description="Disordered" evidence="1">
    <location>
        <begin position="101"/>
        <end position="203"/>
    </location>
</feature>
<evidence type="ECO:0000313" key="3">
    <source>
        <dbReference type="Proteomes" id="UP001153069"/>
    </source>
</evidence>
<evidence type="ECO:0000313" key="2">
    <source>
        <dbReference type="EMBL" id="CAB9518492.1"/>
    </source>
</evidence>
<feature type="compositionally biased region" description="Basic residues" evidence="1">
    <location>
        <begin position="182"/>
        <end position="194"/>
    </location>
</feature>